<dbReference type="PATRIC" id="fig|421052.3.peg.2981"/>
<evidence type="ECO:0000313" key="1">
    <source>
        <dbReference type="EMBL" id="EPF70035.1"/>
    </source>
</evidence>
<evidence type="ECO:0000313" key="2">
    <source>
        <dbReference type="Proteomes" id="UP000014568"/>
    </source>
</evidence>
<comment type="caution">
    <text evidence="1">The sequence shown here is derived from an EMBL/GenBank/DDBJ whole genome shotgun (WGS) entry which is preliminary data.</text>
</comment>
<dbReference type="HOGENOM" id="CLU_1275436_0_0_6"/>
<dbReference type="EMBL" id="ATGI01000038">
    <property type="protein sequence ID" value="EPF70035.1"/>
    <property type="molecule type" value="Genomic_DNA"/>
</dbReference>
<dbReference type="eggNOG" id="COG3012">
    <property type="taxonomic scope" value="Bacteria"/>
</dbReference>
<dbReference type="RefSeq" id="WP_016657421.1">
    <property type="nucleotide sequence ID" value="NZ_KE340355.1"/>
</dbReference>
<name>S3MQ34_9GAMM</name>
<dbReference type="AlphaFoldDB" id="S3MQ34"/>
<organism evidence="1 2">
    <name type="scientific">Acinetobacter rudis CIP 110305</name>
    <dbReference type="NCBI Taxonomy" id="421052"/>
    <lineage>
        <taxon>Bacteria</taxon>
        <taxon>Pseudomonadati</taxon>
        <taxon>Pseudomonadota</taxon>
        <taxon>Gammaproteobacteria</taxon>
        <taxon>Moraxellales</taxon>
        <taxon>Moraxellaceae</taxon>
        <taxon>Acinetobacter</taxon>
    </lineage>
</organism>
<proteinExistence type="predicted"/>
<sequence length="216" mass="25021">MLLNQLLQLPSPVGKLELLHQFATSLSQYQIDLKDVPELIAIVTDAKLYYGSDREFFSMYYALYALGALKQVEECPKIVMHLNRMNADDEWVSNYIRVFEMMGEQVIPYLIQACRHIKLDLLFVLTESLAKLAIQYPAYREQVLQTFDEILFRVKNYIACDDLSISVESSILIGWLDMKAIERIEVIREIVKSHQMGKHITLQIDALINESQFKAI</sequence>
<dbReference type="OrthoDB" id="6692123at2"/>
<dbReference type="STRING" id="632955.GCA_000829675_02403"/>
<keyword evidence="2" id="KW-1185">Reference proteome</keyword>
<reference evidence="1 2" key="1">
    <citation type="submission" date="2013-06" db="EMBL/GenBank/DDBJ databases">
        <title>The Genome Sequence of Acinetobacter rudis CIP 110305.</title>
        <authorList>
            <consortium name="The Broad Institute Genome Sequencing Platform"/>
            <consortium name="The Broad Institute Genome Sequencing Center for Infectious Disease"/>
            <person name="Cerqueira G."/>
            <person name="Feldgarden M."/>
            <person name="Courvalin P."/>
            <person name="Perichon B."/>
            <person name="Grillot-Courvalin C."/>
            <person name="Clermont D."/>
            <person name="Rocha E."/>
            <person name="Yoon E.-J."/>
            <person name="Nemec A."/>
            <person name="Young S.K."/>
            <person name="Zeng Q."/>
            <person name="Gargeya S."/>
            <person name="Fitzgerald M."/>
            <person name="Abouelleil A."/>
            <person name="Alvarado L."/>
            <person name="Berlin A.M."/>
            <person name="Chapman S.B."/>
            <person name="Dewar J."/>
            <person name="Goldberg J."/>
            <person name="Griggs A."/>
            <person name="Gujja S."/>
            <person name="Hansen M."/>
            <person name="Howarth C."/>
            <person name="Imamovic A."/>
            <person name="Larimer J."/>
            <person name="McCowan C."/>
            <person name="Murphy C."/>
            <person name="Pearson M."/>
            <person name="Priest M."/>
            <person name="Roberts A."/>
            <person name="Saif S."/>
            <person name="Shea T."/>
            <person name="Sykes S."/>
            <person name="Wortman J."/>
            <person name="Nusbaum C."/>
            <person name="Birren B."/>
        </authorList>
    </citation>
    <scope>NUCLEOTIDE SEQUENCE [LARGE SCALE GENOMIC DNA]</scope>
    <source>
        <strain evidence="1 2">CIP 110305</strain>
    </source>
</reference>
<accession>S3MQ34</accession>
<dbReference type="Proteomes" id="UP000014568">
    <property type="component" value="Unassembled WGS sequence"/>
</dbReference>
<protein>
    <submittedName>
        <fullName evidence="1">Uncharacterized protein</fullName>
    </submittedName>
</protein>
<gene>
    <name evidence="1" type="ORF">F945_03052</name>
</gene>